<organism evidence="12 13">
    <name type="scientific">Prosthecodimorpha hirschii</name>
    <dbReference type="NCBI Taxonomy" id="665126"/>
    <lineage>
        <taxon>Bacteria</taxon>
        <taxon>Pseudomonadati</taxon>
        <taxon>Pseudomonadota</taxon>
        <taxon>Alphaproteobacteria</taxon>
        <taxon>Hyphomicrobiales</taxon>
        <taxon>Ancalomicrobiaceae</taxon>
        <taxon>Prosthecodimorpha</taxon>
    </lineage>
</organism>
<evidence type="ECO:0000259" key="11">
    <source>
        <dbReference type="Pfam" id="PF01636"/>
    </source>
</evidence>
<keyword evidence="13" id="KW-1185">Reference proteome</keyword>
<evidence type="ECO:0000256" key="10">
    <source>
        <dbReference type="ARBA" id="ARBA00032441"/>
    </source>
</evidence>
<evidence type="ECO:0000256" key="1">
    <source>
        <dbReference type="ARBA" id="ARBA00004496"/>
    </source>
</evidence>
<dbReference type="InterPro" id="IPR012180">
    <property type="entry name" value="Bifunc_ATPase/PTrfase"/>
</dbReference>
<dbReference type="InterPro" id="IPR003442">
    <property type="entry name" value="T6A_TsaE"/>
</dbReference>
<dbReference type="Pfam" id="PF02367">
    <property type="entry name" value="TsaE"/>
    <property type="match status" value="1"/>
</dbReference>
<gene>
    <name evidence="12" type="ORF">ABB55_19030</name>
</gene>
<proteinExistence type="inferred from homology"/>
<accession>A0A0P6W6B0</accession>
<dbReference type="NCBIfam" id="TIGR00150">
    <property type="entry name" value="T6A_YjeE"/>
    <property type="match status" value="1"/>
</dbReference>
<dbReference type="Gene3D" id="3.30.200.20">
    <property type="entry name" value="Phosphorylase Kinase, domain 1"/>
    <property type="match status" value="1"/>
</dbReference>
<dbReference type="GO" id="GO:0005524">
    <property type="term" value="F:ATP binding"/>
    <property type="evidence" value="ECO:0007669"/>
    <property type="project" value="UniProtKB-KW"/>
</dbReference>
<dbReference type="SUPFAM" id="SSF56112">
    <property type="entry name" value="Protein kinase-like (PK-like)"/>
    <property type="match status" value="1"/>
</dbReference>
<evidence type="ECO:0000256" key="8">
    <source>
        <dbReference type="ARBA" id="ARBA00022840"/>
    </source>
</evidence>
<dbReference type="PANTHER" id="PTHR33540">
    <property type="entry name" value="TRNA THREONYLCARBAMOYLADENOSINE BIOSYNTHESIS PROTEIN TSAE"/>
    <property type="match status" value="1"/>
</dbReference>
<keyword evidence="5" id="KW-0819">tRNA processing</keyword>
<reference evidence="12 13" key="2">
    <citation type="submission" date="2015-10" db="EMBL/GenBank/DDBJ databases">
        <title>Draft Genome Sequence of Prosthecomicrobium hirschii ATCC 27832.</title>
        <authorList>
            <person name="Daniel J."/>
            <person name="Givan S.A."/>
            <person name="Brun Y.V."/>
            <person name="Brown P.J."/>
        </authorList>
    </citation>
    <scope>NUCLEOTIDE SEQUENCE [LARGE SCALE GENOMIC DNA]</scope>
    <source>
        <strain evidence="12 13">16</strain>
    </source>
</reference>
<dbReference type="GO" id="GO:0002949">
    <property type="term" value="P:tRNA threonylcarbamoyladenosine modification"/>
    <property type="evidence" value="ECO:0007669"/>
    <property type="project" value="InterPro"/>
</dbReference>
<dbReference type="Pfam" id="PF01636">
    <property type="entry name" value="APH"/>
    <property type="match status" value="1"/>
</dbReference>
<evidence type="ECO:0000256" key="5">
    <source>
        <dbReference type="ARBA" id="ARBA00022694"/>
    </source>
</evidence>
<dbReference type="InterPro" id="IPR027417">
    <property type="entry name" value="P-loop_NTPase"/>
</dbReference>
<name>A0A0P6W6B0_9HYPH</name>
<keyword evidence="7" id="KW-0547">Nucleotide-binding</keyword>
<evidence type="ECO:0000313" key="12">
    <source>
        <dbReference type="EMBL" id="KPL54047.1"/>
    </source>
</evidence>
<dbReference type="RefSeq" id="WP_054360212.1">
    <property type="nucleotide sequence ID" value="NZ_LJYW01000001.1"/>
</dbReference>
<dbReference type="Gene3D" id="3.90.1200.10">
    <property type="match status" value="1"/>
</dbReference>
<dbReference type="SUPFAM" id="SSF52540">
    <property type="entry name" value="P-loop containing nucleoside triphosphate hydrolases"/>
    <property type="match status" value="1"/>
</dbReference>
<dbReference type="PANTHER" id="PTHR33540:SF2">
    <property type="entry name" value="TRNA THREONYLCARBAMOYLADENOSINE BIOSYNTHESIS PROTEIN TSAE"/>
    <property type="match status" value="1"/>
</dbReference>
<keyword evidence="4" id="KW-0963">Cytoplasm</keyword>
<reference evidence="12 13" key="1">
    <citation type="submission" date="2015-09" db="EMBL/GenBank/DDBJ databases">
        <authorList>
            <person name="Jackson K.R."/>
            <person name="Lunt B.L."/>
            <person name="Fisher J.N.B."/>
            <person name="Gardner A.V."/>
            <person name="Bailey M.E."/>
            <person name="Deus L.M."/>
            <person name="Earl A.S."/>
            <person name="Gibby P.D."/>
            <person name="Hartmann K.A."/>
            <person name="Liu J.E."/>
            <person name="Manci A.M."/>
            <person name="Nielsen D.A."/>
            <person name="Solomon M.B."/>
            <person name="Breakwell D.P."/>
            <person name="Burnett S.H."/>
            <person name="Grose J.H."/>
        </authorList>
    </citation>
    <scope>NUCLEOTIDE SEQUENCE [LARGE SCALE GENOMIC DNA]</scope>
    <source>
        <strain evidence="12 13">16</strain>
    </source>
</reference>
<dbReference type="InterPro" id="IPR011009">
    <property type="entry name" value="Kinase-like_dom_sf"/>
</dbReference>
<dbReference type="Proteomes" id="UP000048984">
    <property type="component" value="Unassembled WGS sequence"/>
</dbReference>
<comment type="caution">
    <text evidence="12">The sequence shown here is derived from an EMBL/GenBank/DDBJ whole genome shotgun (WGS) entry which is preliminary data.</text>
</comment>
<dbReference type="GO" id="GO:0046872">
    <property type="term" value="F:metal ion binding"/>
    <property type="evidence" value="ECO:0007669"/>
    <property type="project" value="UniProtKB-KW"/>
</dbReference>
<dbReference type="InterPro" id="IPR002575">
    <property type="entry name" value="Aminoglycoside_PTrfase"/>
</dbReference>
<evidence type="ECO:0000313" key="13">
    <source>
        <dbReference type="Proteomes" id="UP000048984"/>
    </source>
</evidence>
<evidence type="ECO:0000256" key="7">
    <source>
        <dbReference type="ARBA" id="ARBA00022741"/>
    </source>
</evidence>
<evidence type="ECO:0000256" key="3">
    <source>
        <dbReference type="ARBA" id="ARBA00019010"/>
    </source>
</evidence>
<dbReference type="AlphaFoldDB" id="A0A0P6W6B0"/>
<evidence type="ECO:0000256" key="2">
    <source>
        <dbReference type="ARBA" id="ARBA00007599"/>
    </source>
</evidence>
<dbReference type="GO" id="GO:0005737">
    <property type="term" value="C:cytoplasm"/>
    <property type="evidence" value="ECO:0007669"/>
    <property type="project" value="UniProtKB-SubCell"/>
</dbReference>
<comment type="subcellular location">
    <subcellularLocation>
        <location evidence="1">Cytoplasm</location>
    </subcellularLocation>
</comment>
<keyword evidence="6" id="KW-0479">Metal-binding</keyword>
<protein>
    <recommendedName>
        <fullName evidence="3">tRNA threonylcarbamoyladenosine biosynthesis protein TsaE</fullName>
    </recommendedName>
    <alternativeName>
        <fullName evidence="10">t(6)A37 threonylcarbamoyladenosine biosynthesis protein TsaE</fullName>
    </alternativeName>
</protein>
<dbReference type="Gene3D" id="3.40.50.300">
    <property type="entry name" value="P-loop containing nucleotide triphosphate hydrolases"/>
    <property type="match status" value="1"/>
</dbReference>
<dbReference type="PIRSF" id="PIRSF036599">
    <property type="entry name" value="AtpPhos"/>
    <property type="match status" value="1"/>
</dbReference>
<comment type="similarity">
    <text evidence="2">Belongs to the TsaE family.</text>
</comment>
<evidence type="ECO:0000256" key="4">
    <source>
        <dbReference type="ARBA" id="ARBA00022490"/>
    </source>
</evidence>
<keyword evidence="9" id="KW-0460">Magnesium</keyword>
<feature type="domain" description="Aminoglycoside phosphotransferase" evidence="11">
    <location>
        <begin position="179"/>
        <end position="434"/>
    </location>
</feature>
<keyword evidence="8" id="KW-0067">ATP-binding</keyword>
<evidence type="ECO:0000256" key="6">
    <source>
        <dbReference type="ARBA" id="ARBA00022723"/>
    </source>
</evidence>
<dbReference type="EMBL" id="LJYW01000001">
    <property type="protein sequence ID" value="KPL54047.1"/>
    <property type="molecule type" value="Genomic_DNA"/>
</dbReference>
<sequence>MNQPAAPWRLSIDLADEAATVRLAEDIAAILRRGDVIALDGDLGAGKTTLARALIRTLAGDAALEVPSPTFTLVQSYTLPRFALAHFDLYRLGGADEMAELGLDEALADGAALVEWPERAEGELPMDRLTLALSDGRTPDARVATLSGPEEVWRDRIERTFAIRAFMAAAGWGDATRRYLQGDASARAYERLAGPAGRAILMNQPAETDDAAGQARRGARAAAKLAEDTRPFHAFALGLGERGFSVPTVRAHDPERGFMLLEDLGNDFCVAGDPPAPIPERYRIAVEVLARLHGLDLPARLDDGCGGAYAIPAYDRGNLTAEIGVFLDWGLPHLLGRSATPDERDSFLAAWSPLFDEVLAAPTTWCLRDYHSPNLLWLADREGHRRIGILDFQDTIVGHPAYDLVSIAQDARVTVPPDLEAGLLAHYLALRTAADPAFDASAFRRAYAILSVQRNTRILGVFARLKNRDGKPGYMRHYPRLWDYLDRSLREGVTLGVKLWYDAHVPVASRLRVP</sequence>
<evidence type="ECO:0000256" key="9">
    <source>
        <dbReference type="ARBA" id="ARBA00022842"/>
    </source>
</evidence>
<dbReference type="STRING" id="665126.ABB55_19030"/>